<proteinExistence type="predicted"/>
<dbReference type="OrthoDB" id="5420143at2759"/>
<keyword evidence="1" id="KW-0732">Signal</keyword>
<dbReference type="Proteomes" id="UP000002748">
    <property type="component" value="Unassembled WGS sequence"/>
</dbReference>
<dbReference type="HOGENOM" id="CLU_1533657_0_0_1"/>
<dbReference type="InterPro" id="IPR018466">
    <property type="entry name" value="Kre9/Knh1-like_N"/>
</dbReference>
<organism evidence="4 5">
    <name type="scientific">Trichosporon asahii var. asahii (strain ATCC 90039 / CBS 2479 / JCM 2466 / KCTC 7840 / NBRC 103889/ NCYC 2677 / UAMH 7654)</name>
    <name type="common">Yeast</name>
    <dbReference type="NCBI Taxonomy" id="1186058"/>
    <lineage>
        <taxon>Eukaryota</taxon>
        <taxon>Fungi</taxon>
        <taxon>Dikarya</taxon>
        <taxon>Basidiomycota</taxon>
        <taxon>Agaricomycotina</taxon>
        <taxon>Tremellomycetes</taxon>
        <taxon>Trichosporonales</taxon>
        <taxon>Trichosporonaceae</taxon>
        <taxon>Trichosporon</taxon>
    </lineage>
</organism>
<comment type="caution">
    <text evidence="4">The sequence shown here is derived from an EMBL/GenBank/DDBJ whole genome shotgun (WGS) entry which is preliminary data.</text>
</comment>
<dbReference type="KEGG" id="tasa:A1Q1_01817"/>
<dbReference type="GeneID" id="25985331"/>
<evidence type="ECO:0000259" key="3">
    <source>
        <dbReference type="Pfam" id="PF10342"/>
    </source>
</evidence>
<feature type="compositionally biased region" description="Polar residues" evidence="2">
    <location>
        <begin position="132"/>
        <end position="147"/>
    </location>
</feature>
<feature type="domain" description="Yeast cell wall synthesis Kre9/Knh1-like N-terminal" evidence="3">
    <location>
        <begin position="13"/>
        <end position="103"/>
    </location>
</feature>
<evidence type="ECO:0000313" key="5">
    <source>
        <dbReference type="Proteomes" id="UP000002748"/>
    </source>
</evidence>
<evidence type="ECO:0000256" key="2">
    <source>
        <dbReference type="SAM" id="MobiDB-lite"/>
    </source>
</evidence>
<gene>
    <name evidence="4" type="ORF">A1Q1_01817</name>
</gene>
<evidence type="ECO:0000256" key="1">
    <source>
        <dbReference type="ARBA" id="ARBA00022729"/>
    </source>
</evidence>
<dbReference type="PROSITE" id="PS00584">
    <property type="entry name" value="PFKB_KINASES_2"/>
    <property type="match status" value="1"/>
</dbReference>
<protein>
    <recommendedName>
        <fullName evidence="3">Yeast cell wall synthesis Kre9/Knh1-like N-terminal domain-containing protein</fullName>
    </recommendedName>
</protein>
<dbReference type="Pfam" id="PF10342">
    <property type="entry name" value="Kre9_KNH"/>
    <property type="match status" value="1"/>
</dbReference>
<accession>J6FCF9</accession>
<dbReference type="RefSeq" id="XP_014184023.1">
    <property type="nucleotide sequence ID" value="XM_014328548.1"/>
</dbReference>
<dbReference type="EMBL" id="ALBS01000017">
    <property type="protein sequence ID" value="EJT52777.1"/>
    <property type="molecule type" value="Genomic_DNA"/>
</dbReference>
<sequence>MLLTPAALVITYPHAGATWFTNGSVTLNYTGGEGDPQHWTVLLTNEDQELLSGPQQILQQLNLTNGFVNILLPQVREGDGYIVQFANETNQTDIFAKSEAFRIEHGKLPNTTTGSAAPSSTSSSVHVPMGSKTSTSSGNPFATSSTAAGDKSGAGAIAPAVGGAAAVAAAVLALF</sequence>
<evidence type="ECO:0000313" key="4">
    <source>
        <dbReference type="EMBL" id="EJT52777.1"/>
    </source>
</evidence>
<dbReference type="InterPro" id="IPR002173">
    <property type="entry name" value="Carboh/pur_kinase_PfkB_CS"/>
</dbReference>
<dbReference type="AlphaFoldDB" id="J6FCF9"/>
<name>J6FCF9_TRIAS</name>
<dbReference type="GO" id="GO:0016301">
    <property type="term" value="F:kinase activity"/>
    <property type="evidence" value="ECO:0007669"/>
    <property type="project" value="InterPro"/>
</dbReference>
<dbReference type="VEuPathDB" id="FungiDB:A1Q1_01817"/>
<reference evidence="4 5" key="1">
    <citation type="journal article" date="2012" name="Eukaryot. Cell">
        <title>Draft genome sequence of CBS 2479, the standard type strain of Trichosporon asahii.</title>
        <authorList>
            <person name="Yang R.Y."/>
            <person name="Li H.T."/>
            <person name="Zhu H."/>
            <person name="Zhou G.P."/>
            <person name="Wang M."/>
            <person name="Wang L."/>
        </authorList>
    </citation>
    <scope>NUCLEOTIDE SEQUENCE [LARGE SCALE GENOMIC DNA]</scope>
    <source>
        <strain evidence="5">ATCC 90039 / CBS 2479 / JCM 2466 / KCTC 7840 / NCYC 2677 / UAMH 7654</strain>
    </source>
</reference>
<feature type="region of interest" description="Disordered" evidence="2">
    <location>
        <begin position="107"/>
        <end position="149"/>
    </location>
</feature>
<feature type="compositionally biased region" description="Low complexity" evidence="2">
    <location>
        <begin position="111"/>
        <end position="131"/>
    </location>
</feature>